<feature type="region of interest" description="Disordered" evidence="1">
    <location>
        <begin position="124"/>
        <end position="573"/>
    </location>
</feature>
<feature type="compositionally biased region" description="Low complexity" evidence="1">
    <location>
        <begin position="231"/>
        <end position="245"/>
    </location>
</feature>
<sequence>MSLDLAQPRALRPLVPPPEPAANNKPGVAGRPAGEAGPTPQPKPRTAIHVRLTEDVLRELLDMARKGPAGTQDGAVRLDLGAQPALVVNGVRHALSMHPEAPNTELVRLSSASRDLQSIAAVTHRASVQHSKADLDKAGQRARENRELAEKEKDSRRAVLLDSVPAKAHSRSASHNRPTRPHTPLGGPASAPTSRTASPASTVRQPSRLTAVPPKPPTGSTFRIGKGTVPSSIALSRGASSSSSSGTGGGGAASPPRAEAVAAAGASAAPAAARQDSATSSVSSSSETSLLQKASGASVTSPESLPLVEVTKDKPAPLQTDAPKGPGNGLDEPEAASATARKSPVRAGGGLMKGKETLKKEKRREERAKERASAPTKRPSDVVQPEDDDEDEDAPGEPDVIEDAPSRPAPAKKRRLESDERDASGVSSRGSSASRNGASSTPASKPATVKTKVVTKVVTVKKGVAADRGSGSDVSRSEAGRGKPLKAGDKSRARERREGAEDSSKVSPPPPRKKKKPPETERWYSSSSEDDDTESRSSSSKTKAARRPTVTKRPSAPAPSAPSAGSPLRNSTSAATLLASTPIAAPSPLPPVDISSAADFASSRSAFFEAYAAYAVAHARLTDERHRLERGEAGTLAPGEVRRRVQDVLRQRAELDALREGMKRFAAEGVRTG</sequence>
<feature type="compositionally biased region" description="Basic and acidic residues" evidence="1">
    <location>
        <begin position="131"/>
        <end position="159"/>
    </location>
</feature>
<evidence type="ECO:0000313" key="3">
    <source>
        <dbReference type="Proteomes" id="UP000311382"/>
    </source>
</evidence>
<feature type="compositionally biased region" description="Low complexity" evidence="1">
    <location>
        <begin position="188"/>
        <end position="202"/>
    </location>
</feature>
<comment type="caution">
    <text evidence="2">The sequence shown here is derived from an EMBL/GenBank/DDBJ whole genome shotgun (WGS) entry which is preliminary data.</text>
</comment>
<feature type="compositionally biased region" description="Basic and acidic residues" evidence="1">
    <location>
        <begin position="475"/>
        <end position="504"/>
    </location>
</feature>
<feature type="compositionally biased region" description="Low complexity" evidence="1">
    <location>
        <begin position="448"/>
        <end position="462"/>
    </location>
</feature>
<feature type="compositionally biased region" description="Low complexity" evidence="1">
    <location>
        <begin position="424"/>
        <end position="440"/>
    </location>
</feature>
<feature type="region of interest" description="Disordered" evidence="1">
    <location>
        <begin position="1"/>
        <end position="48"/>
    </location>
</feature>
<feature type="compositionally biased region" description="Low complexity" evidence="1">
    <location>
        <begin position="253"/>
        <end position="295"/>
    </location>
</feature>
<name>A0A5C5G0G0_9BASI</name>
<dbReference type="STRING" id="5288.A0A5C5G0G0"/>
<dbReference type="EMBL" id="SOZI01000023">
    <property type="protein sequence ID" value="TNY22577.1"/>
    <property type="molecule type" value="Genomic_DNA"/>
</dbReference>
<organism evidence="2 3">
    <name type="scientific">Rhodotorula diobovata</name>
    <dbReference type="NCBI Taxonomy" id="5288"/>
    <lineage>
        <taxon>Eukaryota</taxon>
        <taxon>Fungi</taxon>
        <taxon>Dikarya</taxon>
        <taxon>Basidiomycota</taxon>
        <taxon>Pucciniomycotina</taxon>
        <taxon>Microbotryomycetes</taxon>
        <taxon>Sporidiobolales</taxon>
        <taxon>Sporidiobolaceae</taxon>
        <taxon>Rhodotorula</taxon>
    </lineage>
</organism>
<evidence type="ECO:0000313" key="2">
    <source>
        <dbReference type="EMBL" id="TNY22577.1"/>
    </source>
</evidence>
<feature type="compositionally biased region" description="Basic residues" evidence="1">
    <location>
        <begin position="168"/>
        <end position="180"/>
    </location>
</feature>
<evidence type="ECO:0000256" key="1">
    <source>
        <dbReference type="SAM" id="MobiDB-lite"/>
    </source>
</evidence>
<feature type="compositionally biased region" description="Acidic residues" evidence="1">
    <location>
        <begin position="384"/>
        <end position="402"/>
    </location>
</feature>
<dbReference type="OrthoDB" id="2529991at2759"/>
<keyword evidence="3" id="KW-1185">Reference proteome</keyword>
<gene>
    <name evidence="2" type="ORF">DMC30DRAFT_135695</name>
</gene>
<dbReference type="AlphaFoldDB" id="A0A5C5G0G0"/>
<dbReference type="Proteomes" id="UP000311382">
    <property type="component" value="Unassembled WGS sequence"/>
</dbReference>
<proteinExistence type="predicted"/>
<reference evidence="2 3" key="1">
    <citation type="submission" date="2019-03" db="EMBL/GenBank/DDBJ databases">
        <title>Rhodosporidium diobovatum UCD-FST 08-225 genome sequencing, assembly, and annotation.</title>
        <authorList>
            <person name="Fakankun I.U."/>
            <person name="Fristensky B."/>
            <person name="Levin D.B."/>
        </authorList>
    </citation>
    <scope>NUCLEOTIDE SEQUENCE [LARGE SCALE GENOMIC DNA]</scope>
    <source>
        <strain evidence="2 3">UCD-FST 08-225</strain>
    </source>
</reference>
<feature type="compositionally biased region" description="Basic and acidic residues" evidence="1">
    <location>
        <begin position="353"/>
        <end position="372"/>
    </location>
</feature>
<accession>A0A5C5G0G0</accession>
<protein>
    <submittedName>
        <fullName evidence="2">Proteophosphoglycan ppg4</fullName>
    </submittedName>
</protein>